<dbReference type="RefSeq" id="WP_133617162.1">
    <property type="nucleotide sequence ID" value="NZ_SNYA01000006.1"/>
</dbReference>
<dbReference type="Gene3D" id="1.25.40.20">
    <property type="entry name" value="Ankyrin repeat-containing domain"/>
    <property type="match status" value="2"/>
</dbReference>
<dbReference type="Proteomes" id="UP000295601">
    <property type="component" value="Unassembled WGS sequence"/>
</dbReference>
<evidence type="ECO:0000256" key="3">
    <source>
        <dbReference type="SAM" id="MobiDB-lite"/>
    </source>
</evidence>
<feature type="compositionally biased region" description="Low complexity" evidence="3">
    <location>
        <begin position="31"/>
        <end position="45"/>
    </location>
</feature>
<reference evidence="5 6" key="1">
    <citation type="submission" date="2019-03" db="EMBL/GenBank/DDBJ databases">
        <title>Genomic analyses of the natural microbiome of Caenorhabditis elegans.</title>
        <authorList>
            <person name="Samuel B."/>
        </authorList>
    </citation>
    <scope>NUCLEOTIDE SEQUENCE [LARGE SCALE GENOMIC DNA]</scope>
    <source>
        <strain evidence="5 6">JUb18</strain>
    </source>
</reference>
<dbReference type="SMART" id="SM00248">
    <property type="entry name" value="ANK"/>
    <property type="match status" value="4"/>
</dbReference>
<keyword evidence="1" id="KW-0677">Repeat</keyword>
<dbReference type="PANTHER" id="PTHR24201">
    <property type="entry name" value="ANK_REP_REGION DOMAIN-CONTAINING PROTEIN"/>
    <property type="match status" value="1"/>
</dbReference>
<evidence type="ECO:0000313" key="5">
    <source>
        <dbReference type="EMBL" id="TDP90725.1"/>
    </source>
</evidence>
<dbReference type="OrthoDB" id="9812708at2"/>
<organism evidence="5 6">
    <name type="scientific">Leucobacter luti</name>
    <dbReference type="NCBI Taxonomy" id="340320"/>
    <lineage>
        <taxon>Bacteria</taxon>
        <taxon>Bacillati</taxon>
        <taxon>Actinomycetota</taxon>
        <taxon>Actinomycetes</taxon>
        <taxon>Micrococcales</taxon>
        <taxon>Microbacteriaceae</taxon>
        <taxon>Leucobacter</taxon>
    </lineage>
</organism>
<evidence type="ECO:0000256" key="1">
    <source>
        <dbReference type="ARBA" id="ARBA00022737"/>
    </source>
</evidence>
<proteinExistence type="predicted"/>
<dbReference type="InterPro" id="IPR036770">
    <property type="entry name" value="Ankyrin_rpt-contain_sf"/>
</dbReference>
<protein>
    <submittedName>
        <fullName evidence="5">Ankyrin repeat protein</fullName>
    </submittedName>
</protein>
<accession>A0A4R6RWM5</accession>
<comment type="caution">
    <text evidence="5">The sequence shown here is derived from an EMBL/GenBank/DDBJ whole genome shotgun (WGS) entry which is preliminary data.</text>
</comment>
<evidence type="ECO:0000313" key="6">
    <source>
        <dbReference type="Proteomes" id="UP000295601"/>
    </source>
</evidence>
<evidence type="ECO:0000256" key="4">
    <source>
        <dbReference type="SAM" id="SignalP"/>
    </source>
</evidence>
<dbReference type="EMBL" id="SNYA01000006">
    <property type="protein sequence ID" value="TDP90725.1"/>
    <property type="molecule type" value="Genomic_DNA"/>
</dbReference>
<keyword evidence="4" id="KW-0732">Signal</keyword>
<name>A0A4R6RWM5_9MICO</name>
<dbReference type="AlphaFoldDB" id="A0A4R6RWM5"/>
<keyword evidence="2" id="KW-0040">ANK repeat</keyword>
<feature type="signal peptide" evidence="4">
    <location>
        <begin position="1"/>
        <end position="34"/>
    </location>
</feature>
<dbReference type="InterPro" id="IPR002110">
    <property type="entry name" value="Ankyrin_rpt"/>
</dbReference>
<sequence length="305" mass="30972">MSSAPRLPRLFWATAVTALAALALAGCAPEPDSAAPPASTVTPAPSAVPTPAPKPTVPPAPIVREDLRGLAQAELDSRLIAAAWANDVPEAEALIVAGADVNAKDETVQSAYLVATSEGYAELLALTLAHGADLASLDSYNGTGLIRAAERGHTAVVGTLITSGISLDHVNFPGYVALHEALIYAKPEQVQEYQDTARVLIAAGVDLSIPTVNTGETPEMLAVRYGLGRQAELIRLALQAPISAADAQAELYAAAAAGDPDRTALAVRAGAEISAVNAEGETALGLATAGDHPVTVTLLTSLGGS</sequence>
<feature type="chain" id="PRO_5020746968" evidence="4">
    <location>
        <begin position="35"/>
        <end position="305"/>
    </location>
</feature>
<keyword evidence="6" id="KW-1185">Reference proteome</keyword>
<feature type="region of interest" description="Disordered" evidence="3">
    <location>
        <begin position="31"/>
        <end position="59"/>
    </location>
</feature>
<feature type="compositionally biased region" description="Pro residues" evidence="3">
    <location>
        <begin position="46"/>
        <end position="59"/>
    </location>
</feature>
<dbReference type="SUPFAM" id="SSF48403">
    <property type="entry name" value="Ankyrin repeat"/>
    <property type="match status" value="1"/>
</dbReference>
<dbReference type="InterPro" id="IPR050776">
    <property type="entry name" value="Ank_Repeat/CDKN_Inhibitor"/>
</dbReference>
<evidence type="ECO:0000256" key="2">
    <source>
        <dbReference type="ARBA" id="ARBA00023043"/>
    </source>
</evidence>
<dbReference type="PROSITE" id="PS51257">
    <property type="entry name" value="PROKAR_LIPOPROTEIN"/>
    <property type="match status" value="1"/>
</dbReference>
<gene>
    <name evidence="5" type="ORF">EDF62_2374</name>
</gene>
<dbReference type="Pfam" id="PF12796">
    <property type="entry name" value="Ank_2"/>
    <property type="match status" value="1"/>
</dbReference>